<dbReference type="Proteomes" id="UP000006346">
    <property type="component" value="Chromosome"/>
</dbReference>
<dbReference type="InterPro" id="IPR039498">
    <property type="entry name" value="NTP_transf_5"/>
</dbReference>
<sequence length="369" mass="43545">MNTSQEQLLRLLREAIHGEDSICESFSAINVKELFNCALQHSVYPFLYSTLKKYHEVIGLDELVIRRWKEVTLYTVAQQASMIKEIKTVLQLLDINGIPTIPIKGLVLKKLYPLPELRSMGDMDLLIGEENIQRTIELLISHGYYTGTYDLGDPRYMHIVMRKTGSFPIELHRTLWHPTIMKAMNNQQWENHLWENKRLVKMGDFEFAALSIEDEFINIIVHLARHTMHGGAKLRQLCDFALFVKEYWENLDTEYIDRTIKSMDLYKFYQYLIFTCNVYLGFEIPVKIGTSQKDKPEKLIYLIFTSSATVIPSDHYRKINIILDLGEHLWEKIKIILKRISFIPKTYKLIEQYRKRPRSLRSIGLYYRN</sequence>
<evidence type="ECO:0000313" key="1">
    <source>
        <dbReference type="EMBL" id="AET70500.1"/>
    </source>
</evidence>
<dbReference type="PATRIC" id="fig|768706.3.peg.5203"/>
<dbReference type="AlphaFoldDB" id="G7WJR3"/>
<dbReference type="STRING" id="768706.Desor_5109"/>
<reference evidence="1 2" key="2">
    <citation type="journal article" date="2012" name="J. Bacteriol.">
        <title>Complete genome sequences of Desulfosporosinus orientis DSM765T, Desulfosporosinus youngiae DSM17734T, Desulfosporosinus meridiei DSM13257T, and Desulfosporosinus acidiphilus DSM22704T.</title>
        <authorList>
            <person name="Pester M."/>
            <person name="Brambilla E."/>
            <person name="Alazard D."/>
            <person name="Rattei T."/>
            <person name="Weinmaier T."/>
            <person name="Han J."/>
            <person name="Lucas S."/>
            <person name="Lapidus A."/>
            <person name="Cheng J.F."/>
            <person name="Goodwin L."/>
            <person name="Pitluck S."/>
            <person name="Peters L."/>
            <person name="Ovchinnikova G."/>
            <person name="Teshima H."/>
            <person name="Detter J.C."/>
            <person name="Han C.S."/>
            <person name="Tapia R."/>
            <person name="Land M.L."/>
            <person name="Hauser L."/>
            <person name="Kyrpides N.C."/>
            <person name="Ivanova N.N."/>
            <person name="Pagani I."/>
            <person name="Huntmann M."/>
            <person name="Wei C.L."/>
            <person name="Davenport K.W."/>
            <person name="Daligault H."/>
            <person name="Chain P.S."/>
            <person name="Chen A."/>
            <person name="Mavromatis K."/>
            <person name="Markowitz V."/>
            <person name="Szeto E."/>
            <person name="Mikhailova N."/>
            <person name="Pati A."/>
            <person name="Wagner M."/>
            <person name="Woyke T."/>
            <person name="Ollivier B."/>
            <person name="Klenk H.P."/>
            <person name="Spring S."/>
            <person name="Loy A."/>
        </authorList>
    </citation>
    <scope>NUCLEOTIDE SEQUENCE [LARGE SCALE GENOMIC DNA]</scope>
    <source>
        <strain evidence="2">ATCC 19365 / DSM 765 / NCIMB 8382 / VKM B-1628</strain>
    </source>
</reference>
<dbReference type="Pfam" id="PF14907">
    <property type="entry name" value="NTP_transf_5"/>
    <property type="match status" value="1"/>
</dbReference>
<dbReference type="EMBL" id="CP003108">
    <property type="protein sequence ID" value="AET70500.1"/>
    <property type="molecule type" value="Genomic_DNA"/>
</dbReference>
<dbReference type="eggNOG" id="COG2244">
    <property type="taxonomic scope" value="Bacteria"/>
</dbReference>
<keyword evidence="2" id="KW-1185">Reference proteome</keyword>
<protein>
    <recommendedName>
        <fullName evidence="3">Nucleotidyltransferase family protein</fullName>
    </recommendedName>
</protein>
<dbReference type="RefSeq" id="WP_014187304.1">
    <property type="nucleotide sequence ID" value="NC_016584.1"/>
</dbReference>
<evidence type="ECO:0000313" key="2">
    <source>
        <dbReference type="Proteomes" id="UP000006346"/>
    </source>
</evidence>
<dbReference type="HOGENOM" id="CLU_046245_1_0_9"/>
<dbReference type="OrthoDB" id="9773927at2"/>
<reference evidence="2" key="1">
    <citation type="submission" date="2011-11" db="EMBL/GenBank/DDBJ databases">
        <title>Complete sequence of Desulfosporosinus orientis DSM 765.</title>
        <authorList>
            <person name="Lucas S."/>
            <person name="Han J."/>
            <person name="Lapidus A."/>
            <person name="Cheng J.-F."/>
            <person name="Goodwin L."/>
            <person name="Pitluck S."/>
            <person name="Peters L."/>
            <person name="Ovchinnikova G."/>
            <person name="Teshima H."/>
            <person name="Detter J.C."/>
            <person name="Han C."/>
            <person name="Tapia R."/>
            <person name="Land M."/>
            <person name="Hauser L."/>
            <person name="Kyrpides N."/>
            <person name="Ivanova N."/>
            <person name="Pagani I."/>
            <person name="Pester M."/>
            <person name="Spring S."/>
            <person name="Ollivier B."/>
            <person name="Rattei T."/>
            <person name="Klenk H.-P."/>
            <person name="Wagner M."/>
            <person name="Loy A."/>
            <person name="Woyke T."/>
        </authorList>
    </citation>
    <scope>NUCLEOTIDE SEQUENCE [LARGE SCALE GENOMIC DNA]</scope>
    <source>
        <strain evidence="2">ATCC 19365 / DSM 765 / NCIMB 8382 / VKM B-1628</strain>
    </source>
</reference>
<dbReference type="KEGG" id="dor:Desor_5109"/>
<gene>
    <name evidence="1" type="ordered locus">Desor_5109</name>
</gene>
<name>G7WJR3_DESOD</name>
<evidence type="ECO:0008006" key="3">
    <source>
        <dbReference type="Google" id="ProtNLM"/>
    </source>
</evidence>
<accession>G7WJR3</accession>
<proteinExistence type="predicted"/>
<organism evidence="1 2">
    <name type="scientific">Desulfosporosinus orientis (strain ATCC 19365 / DSM 765 / NCIMB 8382 / VKM B-1628 / Singapore I)</name>
    <name type="common">Desulfotomaculum orientis</name>
    <dbReference type="NCBI Taxonomy" id="768706"/>
    <lineage>
        <taxon>Bacteria</taxon>
        <taxon>Bacillati</taxon>
        <taxon>Bacillota</taxon>
        <taxon>Clostridia</taxon>
        <taxon>Eubacteriales</taxon>
        <taxon>Desulfitobacteriaceae</taxon>
        <taxon>Desulfosporosinus</taxon>
    </lineage>
</organism>